<name>A0A0D8JUH8_COCIM</name>
<dbReference type="InParanoid" id="A0A0D8JUH8"/>
<evidence type="ECO:0000313" key="1">
    <source>
        <dbReference type="EMBL" id="KJF60947.1"/>
    </source>
</evidence>
<accession>A0A0D8JUH8</accession>
<dbReference type="EMBL" id="GG704913">
    <property type="protein sequence ID" value="KJF60947.1"/>
    <property type="molecule type" value="Genomic_DNA"/>
</dbReference>
<sequence>MFSIELVELALRSEDKDAYQLELKLYWCSLLYCWGLLYCQFYNTVKKIFTASQHFSFANKNLDILTLDSRLQFYKTQKKYWVTATVLQTMN</sequence>
<organism evidence="1 2">
    <name type="scientific">Coccidioides immitis (strain RS)</name>
    <name type="common">Valley fever fungus</name>
    <dbReference type="NCBI Taxonomy" id="246410"/>
    <lineage>
        <taxon>Eukaryota</taxon>
        <taxon>Fungi</taxon>
        <taxon>Dikarya</taxon>
        <taxon>Ascomycota</taxon>
        <taxon>Pezizomycotina</taxon>
        <taxon>Eurotiomycetes</taxon>
        <taxon>Eurotiomycetidae</taxon>
        <taxon>Onygenales</taxon>
        <taxon>Onygenaceae</taxon>
        <taxon>Coccidioides</taxon>
    </lineage>
</organism>
<dbReference type="AlphaFoldDB" id="A0A0D8JUH8"/>
<reference evidence="2" key="1">
    <citation type="journal article" date="2009" name="Genome Res.">
        <title>Comparative genomic analyses of the human fungal pathogens Coccidioides and their relatives.</title>
        <authorList>
            <person name="Sharpton T.J."/>
            <person name="Stajich J.E."/>
            <person name="Rounsley S.D."/>
            <person name="Gardner M.J."/>
            <person name="Wortman J.R."/>
            <person name="Jordar V.S."/>
            <person name="Maiti R."/>
            <person name="Kodira C.D."/>
            <person name="Neafsey D.E."/>
            <person name="Zeng Q."/>
            <person name="Hung C.-Y."/>
            <person name="McMahan C."/>
            <person name="Muszewska A."/>
            <person name="Grynberg M."/>
            <person name="Mandel M.A."/>
            <person name="Kellner E.M."/>
            <person name="Barker B.M."/>
            <person name="Galgiani J.N."/>
            <person name="Orbach M.J."/>
            <person name="Kirkland T.N."/>
            <person name="Cole G.T."/>
            <person name="Henn M.R."/>
            <person name="Birren B.W."/>
            <person name="Taylor J.W."/>
        </authorList>
    </citation>
    <scope>NUCLEOTIDE SEQUENCE [LARGE SCALE GENOMIC DNA]</scope>
    <source>
        <strain evidence="2">RS</strain>
    </source>
</reference>
<evidence type="ECO:0000313" key="2">
    <source>
        <dbReference type="Proteomes" id="UP000001261"/>
    </source>
</evidence>
<dbReference type="KEGG" id="cim:CIMG_13341"/>
<gene>
    <name evidence="1" type="ORF">CIMG_13341</name>
</gene>
<dbReference type="VEuPathDB" id="FungiDB:CIMG_13341"/>
<dbReference type="RefSeq" id="XP_004445209.1">
    <property type="nucleotide sequence ID" value="XM_004445152.1"/>
</dbReference>
<dbReference type="GeneID" id="24164968"/>
<reference evidence="2" key="2">
    <citation type="journal article" date="2010" name="Genome Res.">
        <title>Population genomic sequencing of Coccidioides fungi reveals recent hybridization and transposon control.</title>
        <authorList>
            <person name="Neafsey D.E."/>
            <person name="Barker B.M."/>
            <person name="Sharpton T.J."/>
            <person name="Stajich J.E."/>
            <person name="Park D.J."/>
            <person name="Whiston E."/>
            <person name="Hung C.-Y."/>
            <person name="McMahan C."/>
            <person name="White J."/>
            <person name="Sykes S."/>
            <person name="Heiman D."/>
            <person name="Young S."/>
            <person name="Zeng Q."/>
            <person name="Abouelleil A."/>
            <person name="Aftuck L."/>
            <person name="Bessette D."/>
            <person name="Brown A."/>
            <person name="FitzGerald M."/>
            <person name="Lui A."/>
            <person name="Macdonald J.P."/>
            <person name="Priest M."/>
            <person name="Orbach M.J."/>
            <person name="Galgiani J.N."/>
            <person name="Kirkland T.N."/>
            <person name="Cole G.T."/>
            <person name="Birren B.W."/>
            <person name="Henn M.R."/>
            <person name="Taylor J.W."/>
            <person name="Rounsley S.D."/>
        </authorList>
    </citation>
    <scope>GENOME REANNOTATION</scope>
    <source>
        <strain evidence="2">RS</strain>
    </source>
</reference>
<keyword evidence="2" id="KW-1185">Reference proteome</keyword>
<dbReference type="Proteomes" id="UP000001261">
    <property type="component" value="Unassembled WGS sequence"/>
</dbReference>
<protein>
    <submittedName>
        <fullName evidence="1">Uncharacterized protein</fullName>
    </submittedName>
</protein>
<proteinExistence type="predicted"/>